<dbReference type="InterPro" id="IPR036870">
    <property type="entry name" value="Ribosomal_bS18_sf"/>
</dbReference>
<dbReference type="GeneID" id="55971203"/>
<keyword evidence="2 6" id="KW-0689">Ribosomal protein</keyword>
<dbReference type="Gene3D" id="4.10.640.10">
    <property type="entry name" value="Ribosomal protein S18"/>
    <property type="match status" value="1"/>
</dbReference>
<dbReference type="GO" id="GO:0003735">
    <property type="term" value="F:structural constituent of ribosome"/>
    <property type="evidence" value="ECO:0007669"/>
    <property type="project" value="InterPro"/>
</dbReference>
<dbReference type="Pfam" id="PF01084">
    <property type="entry name" value="Ribosomal_S18"/>
    <property type="match status" value="1"/>
</dbReference>
<evidence type="ECO:0000313" key="6">
    <source>
        <dbReference type="EMBL" id="KAF4124309.1"/>
    </source>
</evidence>
<evidence type="ECO:0000256" key="3">
    <source>
        <dbReference type="ARBA" id="ARBA00023274"/>
    </source>
</evidence>
<dbReference type="RefSeq" id="XP_035322961.1">
    <property type="nucleotide sequence ID" value="XM_035466949.1"/>
</dbReference>
<dbReference type="GO" id="GO:0005763">
    <property type="term" value="C:mitochondrial small ribosomal subunit"/>
    <property type="evidence" value="ECO:0007669"/>
    <property type="project" value="TreeGrafter"/>
</dbReference>
<dbReference type="EMBL" id="JAANYQ010000004">
    <property type="protein sequence ID" value="KAF4124309.1"/>
    <property type="molecule type" value="Genomic_DNA"/>
</dbReference>
<reference evidence="6" key="1">
    <citation type="submission" date="2020-03" db="EMBL/GenBank/DDBJ databases">
        <title>Site-based positive gene gene selection in Geosmithia morbida across the United States reveals a broad range of putative effectors and factors for local host and environmental adapation.</title>
        <authorList>
            <person name="Onufrak A."/>
            <person name="Murdoch R.W."/>
            <person name="Gazis R."/>
            <person name="Huff M."/>
            <person name="Staton M."/>
            <person name="Klingeman W."/>
            <person name="Hadziabdic D."/>
        </authorList>
    </citation>
    <scope>NUCLEOTIDE SEQUENCE</scope>
    <source>
        <strain evidence="6">1262</strain>
    </source>
</reference>
<dbReference type="GO" id="GO:0032543">
    <property type="term" value="P:mitochondrial translation"/>
    <property type="evidence" value="ECO:0007669"/>
    <property type="project" value="TreeGrafter"/>
</dbReference>
<keyword evidence="3" id="KW-0687">Ribonucleoprotein</keyword>
<evidence type="ECO:0000313" key="7">
    <source>
        <dbReference type="Proteomes" id="UP000749293"/>
    </source>
</evidence>
<dbReference type="SUPFAM" id="SSF46911">
    <property type="entry name" value="Ribosomal protein S18"/>
    <property type="match status" value="1"/>
</dbReference>
<feature type="compositionally biased region" description="Low complexity" evidence="5">
    <location>
        <begin position="33"/>
        <end position="71"/>
    </location>
</feature>
<proteinExistence type="inferred from homology"/>
<evidence type="ECO:0000256" key="2">
    <source>
        <dbReference type="ARBA" id="ARBA00022980"/>
    </source>
</evidence>
<dbReference type="PANTHER" id="PTHR13479:SF40">
    <property type="entry name" value="SMALL RIBOSOMAL SUBUNIT PROTEIN BS18M"/>
    <property type="match status" value="1"/>
</dbReference>
<dbReference type="GO" id="GO:0070181">
    <property type="term" value="F:small ribosomal subunit rRNA binding"/>
    <property type="evidence" value="ECO:0007669"/>
    <property type="project" value="TreeGrafter"/>
</dbReference>
<dbReference type="AlphaFoldDB" id="A0A9P5D797"/>
<evidence type="ECO:0000256" key="1">
    <source>
        <dbReference type="ARBA" id="ARBA00005589"/>
    </source>
</evidence>
<name>A0A9P5D797_9HYPO</name>
<dbReference type="InterPro" id="IPR001648">
    <property type="entry name" value="Ribosomal_bS18"/>
</dbReference>
<keyword evidence="7" id="KW-1185">Reference proteome</keyword>
<evidence type="ECO:0000256" key="4">
    <source>
        <dbReference type="ARBA" id="ARBA00035264"/>
    </source>
</evidence>
<sequence>MSARLSIQSTLRGLTNPLKRAFSTTTPAAQEDSNGASQQQQRQSTNSSLLSLNRGGSSSSSSRRNSNNNHSASHKNDDGSTRSSDAASRILSRYRQQGRADSQALQATQDRLREQKVANDYLREMPRRWKTGDVYAPHDLSPVEMQKFRRRRMRQTDIIDVLGIRPQDMYKNFSMIREFTNPTGQILSSKLTGLRPVNQRKVAKMVRRAIGMGIYPSVHDHPEMIRDRFFPQPGDSGRR</sequence>
<accession>A0A9P5D797</accession>
<dbReference type="OrthoDB" id="21463at2759"/>
<feature type="compositionally biased region" description="Polar residues" evidence="5">
    <location>
        <begin position="23"/>
        <end position="32"/>
    </location>
</feature>
<gene>
    <name evidence="6" type="ORF">GMORB2_4975</name>
</gene>
<dbReference type="PANTHER" id="PTHR13479">
    <property type="entry name" value="30S RIBOSOMAL PROTEIN S18"/>
    <property type="match status" value="1"/>
</dbReference>
<dbReference type="Proteomes" id="UP000749293">
    <property type="component" value="Unassembled WGS sequence"/>
</dbReference>
<evidence type="ECO:0000256" key="5">
    <source>
        <dbReference type="SAM" id="MobiDB-lite"/>
    </source>
</evidence>
<organism evidence="6 7">
    <name type="scientific">Geosmithia morbida</name>
    <dbReference type="NCBI Taxonomy" id="1094350"/>
    <lineage>
        <taxon>Eukaryota</taxon>
        <taxon>Fungi</taxon>
        <taxon>Dikarya</taxon>
        <taxon>Ascomycota</taxon>
        <taxon>Pezizomycotina</taxon>
        <taxon>Sordariomycetes</taxon>
        <taxon>Hypocreomycetidae</taxon>
        <taxon>Hypocreales</taxon>
        <taxon>Bionectriaceae</taxon>
        <taxon>Geosmithia</taxon>
    </lineage>
</organism>
<feature type="region of interest" description="Disordered" evidence="5">
    <location>
        <begin position="23"/>
        <end position="86"/>
    </location>
</feature>
<comment type="caution">
    <text evidence="6">The sequence shown here is derived from an EMBL/GenBank/DDBJ whole genome shotgun (WGS) entry which is preliminary data.</text>
</comment>
<comment type="similarity">
    <text evidence="1">Belongs to the bacterial ribosomal protein bS18 family.</text>
</comment>
<protein>
    <recommendedName>
        <fullName evidence="4">Small ribosomal subunit protein bS18m</fullName>
    </recommendedName>
</protein>